<dbReference type="SUPFAM" id="SSF48239">
    <property type="entry name" value="Terpenoid cyclases/Protein prenyltransferases"/>
    <property type="match status" value="1"/>
</dbReference>
<dbReference type="InterPro" id="IPR008930">
    <property type="entry name" value="Terpenoid_cyclase/PrenylTrfase"/>
</dbReference>
<dbReference type="Gene3D" id="2.60.40.10">
    <property type="entry name" value="Immunoglobulins"/>
    <property type="match status" value="2"/>
</dbReference>
<keyword evidence="3" id="KW-0732">Signal</keyword>
<dbReference type="Pfam" id="PF17791">
    <property type="entry name" value="MG3"/>
    <property type="match status" value="1"/>
</dbReference>
<proteinExistence type="predicted"/>
<dbReference type="VEuPathDB" id="VectorBase:ASIS008896"/>
<dbReference type="VEuPathDB" id="VectorBase:ASIC013605"/>
<feature type="domain" description="Alpha-2-macroglobulin bait region" evidence="6">
    <location>
        <begin position="332"/>
        <end position="467"/>
    </location>
</feature>
<dbReference type="EMBL" id="ATLV01020704">
    <property type="status" value="NOT_ANNOTATED_CDS"/>
    <property type="molecule type" value="Genomic_DNA"/>
</dbReference>
<evidence type="ECO:0000256" key="5">
    <source>
        <dbReference type="ARBA" id="ARBA00023157"/>
    </source>
</evidence>
<evidence type="ECO:0000313" key="8">
    <source>
        <dbReference type="EMBL" id="KFB45614.1"/>
    </source>
</evidence>
<evidence type="ECO:0000256" key="4">
    <source>
        <dbReference type="ARBA" id="ARBA00022966"/>
    </source>
</evidence>
<dbReference type="InterPro" id="IPR041555">
    <property type="entry name" value="MG3"/>
</dbReference>
<reference evidence="8 10" key="1">
    <citation type="journal article" date="2014" name="BMC Genomics">
        <title>Genome sequence of Anopheles sinensis provides insight into genetics basis of mosquito competence for malaria parasites.</title>
        <authorList>
            <person name="Zhou D."/>
            <person name="Zhang D."/>
            <person name="Ding G."/>
            <person name="Shi L."/>
            <person name="Hou Q."/>
            <person name="Ye Y."/>
            <person name="Xu Y."/>
            <person name="Zhou H."/>
            <person name="Xiong C."/>
            <person name="Li S."/>
            <person name="Yu J."/>
            <person name="Hong S."/>
            <person name="Yu X."/>
            <person name="Zou P."/>
            <person name="Chen C."/>
            <person name="Chang X."/>
            <person name="Wang W."/>
            <person name="Lv Y."/>
            <person name="Sun Y."/>
            <person name="Ma L."/>
            <person name="Shen B."/>
            <person name="Zhu C."/>
        </authorList>
    </citation>
    <scope>NUCLEOTIDE SEQUENCE [LARGE SCALE GENOMIC DNA]</scope>
</reference>
<keyword evidence="5" id="KW-1015">Disulfide bond</keyword>
<dbReference type="Pfam" id="PF17789">
    <property type="entry name" value="MG4"/>
    <property type="match status" value="1"/>
</dbReference>
<dbReference type="InterPro" id="IPR013783">
    <property type="entry name" value="Ig-like_fold"/>
</dbReference>
<keyword evidence="4" id="KW-0882">Thioester bond</keyword>
<dbReference type="InterPro" id="IPR050473">
    <property type="entry name" value="A2M/Complement_sys"/>
</dbReference>
<dbReference type="OMA" id="YNINREN"/>
<accession>A0A084W5X0</accession>
<evidence type="ECO:0000256" key="3">
    <source>
        <dbReference type="ARBA" id="ARBA00022729"/>
    </source>
</evidence>
<dbReference type="EnsemblMetazoa" id="ASIC013605-RA">
    <property type="protein sequence ID" value="ASIC013605-PA"/>
    <property type="gene ID" value="ASIC013605"/>
</dbReference>
<comment type="subcellular location">
    <subcellularLocation>
        <location evidence="1">Secreted</location>
    </subcellularLocation>
</comment>
<sequence>MFELLIIHAVSDLLQIGSIPKNEPYVLVAEGLSGIIFTERAALKFDDKQCSMLIQMDKAWYKPGDTVFFRVLVLDRGFKPFSPASANGMTVFIRDGQGNREQVKNFLVERYVLPTYSVKVEAPGFVFLSDEFLKLVVTAKYTFGKPVVGELTLSVQPSQEGCGWHEWNNVPVHKQTVPIDGKTIVEFNLKELLKQDFHFRVVSVEAEVKETLTGRTMRDSTKVKLHEKRYNVSLEQESRYFPGLPYHAWIKITNFDGSPVQNTSNPVQVTIHNSNIDLWKDTLTLDSNGMAKLNVNLDELKFSYLTVHVTYLGERYEPGGISKPSESVKAKMRVRSKEKVFTLGNEMHFEVSCTHPLKHVSYSLLARGDLVASGAIDGADNKIVTINVPSSSKMLPRAKLLLHYITTEGYIVTSQTKVAFDNVYENNVKLTLSQVEAKPGEAVDLTVQTQKDSFVGLLGVDLSVVLLKSGFDLSRDKAIEEWQRYEPAPSALYPSGGPMFGGAAPRAIKMARRGSPVVESAAEEPPVRSNFCETWIWESFSVGNEARSIRKSIPDTITSWVITGFSLNKTHGLALTDEPSKITVFLPFFLSIDLPYSVKLGETVRIPVVVFNYMQEDHEADLVFFNNSDEFEFVADDTTEAKVFEDHHRIIRSTIARDTGKTFSFLVKPKKVGHITLKLTAKCAMAGDAIERLLLVEPEGRRQFINKAMLIDLRTEKEMQQNFVVDIPDDAVPDSSKVEVSVIGDVLGSSIENLDSLIRMPFGCGEQNMLNFVPCIVVLDYLSACGRLSAEIEAKAKKYMEVGYQRELTYRHANGSFSAFGQSDEKGSTWLTAFVAKSFQQAAKYVTIDMAIIDQAFEWLGKVQAKDGSFPEVGTVYHKDMQGGAGSGIALTAYTLGAFLEIVKNENFDQKYTKTVETALDYIKSNIKKQDDIYAYALAGYVLEKADRVLKREVSSDPAIPKCTNIDEVIDKAYHDMKIEVFNHLESKAKIQGRS</sequence>
<evidence type="ECO:0000259" key="6">
    <source>
        <dbReference type="SMART" id="SM01359"/>
    </source>
</evidence>
<dbReference type="EMBL" id="KE525305">
    <property type="protein sequence ID" value="KFB45614.1"/>
    <property type="molecule type" value="Genomic_DNA"/>
</dbReference>
<keyword evidence="10" id="KW-1185">Reference proteome</keyword>
<dbReference type="OrthoDB" id="9998011at2759"/>
<dbReference type="Gene3D" id="2.60.40.1930">
    <property type="match status" value="2"/>
</dbReference>
<dbReference type="InterPro" id="IPR047565">
    <property type="entry name" value="Alpha-macroglob_thiol-ester_cl"/>
</dbReference>
<dbReference type="SMART" id="SM01360">
    <property type="entry name" value="A2M"/>
    <property type="match status" value="1"/>
</dbReference>
<dbReference type="InterPro" id="IPR019742">
    <property type="entry name" value="MacrogloblnA2_CS"/>
</dbReference>
<reference evidence="9" key="2">
    <citation type="submission" date="2020-05" db="UniProtKB">
        <authorList>
            <consortium name="EnsemblMetazoa"/>
        </authorList>
    </citation>
    <scope>IDENTIFICATION</scope>
</reference>
<evidence type="ECO:0000313" key="10">
    <source>
        <dbReference type="Proteomes" id="UP000030765"/>
    </source>
</evidence>
<dbReference type="Pfam" id="PF07703">
    <property type="entry name" value="A2M_BRD"/>
    <property type="match status" value="1"/>
</dbReference>
<dbReference type="InterPro" id="IPR011626">
    <property type="entry name" value="Alpha-macroglobulin_TED"/>
</dbReference>
<dbReference type="Gene3D" id="1.50.10.20">
    <property type="match status" value="1"/>
</dbReference>
<name>A0A084W5X0_ANOSI</name>
<dbReference type="EMBL" id="ATLV01020705">
    <property type="status" value="NOT_ANNOTATED_CDS"/>
    <property type="molecule type" value="Genomic_DNA"/>
</dbReference>
<protein>
    <submittedName>
        <fullName evidence="8">AGAP008366-PA-like protein</fullName>
    </submittedName>
</protein>
<dbReference type="PANTHER" id="PTHR11412">
    <property type="entry name" value="MACROGLOBULIN / COMPLEMENT"/>
    <property type="match status" value="1"/>
</dbReference>
<dbReference type="GO" id="GO:0005615">
    <property type="term" value="C:extracellular space"/>
    <property type="evidence" value="ECO:0007669"/>
    <property type="project" value="InterPro"/>
</dbReference>
<dbReference type="SMART" id="SM01359">
    <property type="entry name" value="A2M_N_2"/>
    <property type="match status" value="1"/>
</dbReference>
<dbReference type="Pfam" id="PF00207">
    <property type="entry name" value="A2M"/>
    <property type="match status" value="1"/>
</dbReference>
<dbReference type="InterPro" id="IPR001599">
    <property type="entry name" value="Macroglobln_a2"/>
</dbReference>
<dbReference type="Gene3D" id="2.20.130.20">
    <property type="match status" value="2"/>
</dbReference>
<organism evidence="8">
    <name type="scientific">Anopheles sinensis</name>
    <name type="common">Mosquito</name>
    <dbReference type="NCBI Taxonomy" id="74873"/>
    <lineage>
        <taxon>Eukaryota</taxon>
        <taxon>Metazoa</taxon>
        <taxon>Ecdysozoa</taxon>
        <taxon>Arthropoda</taxon>
        <taxon>Hexapoda</taxon>
        <taxon>Insecta</taxon>
        <taxon>Pterygota</taxon>
        <taxon>Neoptera</taxon>
        <taxon>Endopterygota</taxon>
        <taxon>Diptera</taxon>
        <taxon>Nematocera</taxon>
        <taxon>Culicoidea</taxon>
        <taxon>Culicidae</taxon>
        <taxon>Anophelinae</taxon>
        <taxon>Anopheles</taxon>
    </lineage>
</organism>
<dbReference type="InterPro" id="IPR011625">
    <property type="entry name" value="A2M_N_BRD"/>
</dbReference>
<dbReference type="GO" id="GO:0004866">
    <property type="term" value="F:endopeptidase inhibitor activity"/>
    <property type="evidence" value="ECO:0007669"/>
    <property type="project" value="InterPro"/>
</dbReference>
<keyword evidence="2" id="KW-0964">Secreted</keyword>
<dbReference type="PANTHER" id="PTHR11412:SF136">
    <property type="entry name" value="CD109 ANTIGEN"/>
    <property type="match status" value="1"/>
</dbReference>
<evidence type="ECO:0000256" key="1">
    <source>
        <dbReference type="ARBA" id="ARBA00004613"/>
    </source>
</evidence>
<dbReference type="Gene3D" id="2.60.40.1940">
    <property type="match status" value="1"/>
</dbReference>
<dbReference type="STRING" id="74873.A0A084W5X0"/>
<dbReference type="Proteomes" id="UP000030765">
    <property type="component" value="Unassembled WGS sequence"/>
</dbReference>
<dbReference type="SMART" id="SM01419">
    <property type="entry name" value="Thiol-ester_cl"/>
    <property type="match status" value="1"/>
</dbReference>
<evidence type="ECO:0000313" key="9">
    <source>
        <dbReference type="EnsemblMetazoa" id="ASIC013605-PA"/>
    </source>
</evidence>
<evidence type="ECO:0000256" key="2">
    <source>
        <dbReference type="ARBA" id="ARBA00022525"/>
    </source>
</evidence>
<gene>
    <name evidence="8" type="ORF">ZHAS_00013605</name>
</gene>
<evidence type="ECO:0000259" key="7">
    <source>
        <dbReference type="SMART" id="SM01360"/>
    </source>
</evidence>
<feature type="domain" description="Alpha-2-macroglobulin" evidence="7">
    <location>
        <begin position="534"/>
        <end position="624"/>
    </location>
</feature>
<dbReference type="InterPro" id="IPR040839">
    <property type="entry name" value="MG4"/>
</dbReference>
<dbReference type="AlphaFoldDB" id="A0A084W5X0"/>
<dbReference type="PROSITE" id="PS00477">
    <property type="entry name" value="ALPHA_2_MACROGLOBULIN"/>
    <property type="match status" value="1"/>
</dbReference>
<dbReference type="Pfam" id="PF07678">
    <property type="entry name" value="TED_complement"/>
    <property type="match status" value="1"/>
</dbReference>